<evidence type="ECO:0000256" key="1">
    <source>
        <dbReference type="SAM" id="SignalP"/>
    </source>
</evidence>
<name>A0ABN7SP72_OIKDI</name>
<feature type="chain" id="PRO_5047317287" evidence="1">
    <location>
        <begin position="17"/>
        <end position="193"/>
    </location>
</feature>
<organism evidence="2 3">
    <name type="scientific">Oikopleura dioica</name>
    <name type="common">Tunicate</name>
    <dbReference type="NCBI Taxonomy" id="34765"/>
    <lineage>
        <taxon>Eukaryota</taxon>
        <taxon>Metazoa</taxon>
        <taxon>Chordata</taxon>
        <taxon>Tunicata</taxon>
        <taxon>Appendicularia</taxon>
        <taxon>Copelata</taxon>
        <taxon>Oikopleuridae</taxon>
        <taxon>Oikopleura</taxon>
    </lineage>
</organism>
<keyword evidence="3" id="KW-1185">Reference proteome</keyword>
<dbReference type="Gene3D" id="3.40.390.10">
    <property type="entry name" value="Collagenase (Catalytic Domain)"/>
    <property type="match status" value="1"/>
</dbReference>
<sequence length="193" mass="21972">MKISSALFVLLENASGQTVGRTHYGTAYGDMVFSGCQYERMKNDPRLQAGVHFNYDGSSCSSPIPRHFPTWRGYQDDSDGKFIVPFFFDSEYKNADEINDLLNVKFVEIFQDEVDLYPDHIEIVSEENDDFLSACASYIGKIGGKQKWFMRPDCAFHDDSQVNHFAVYILGFGPTFTRNSRHGQGNGYHSLFN</sequence>
<reference evidence="2 3" key="1">
    <citation type="submission" date="2021-04" db="EMBL/GenBank/DDBJ databases">
        <authorList>
            <person name="Bliznina A."/>
        </authorList>
    </citation>
    <scope>NUCLEOTIDE SEQUENCE [LARGE SCALE GENOMIC DNA]</scope>
</reference>
<feature type="signal peptide" evidence="1">
    <location>
        <begin position="1"/>
        <end position="16"/>
    </location>
</feature>
<dbReference type="Proteomes" id="UP001158576">
    <property type="component" value="Chromosome 1"/>
</dbReference>
<keyword evidence="1" id="KW-0732">Signal</keyword>
<proteinExistence type="predicted"/>
<evidence type="ECO:0000313" key="3">
    <source>
        <dbReference type="Proteomes" id="UP001158576"/>
    </source>
</evidence>
<accession>A0ABN7SP72</accession>
<dbReference type="InterPro" id="IPR024079">
    <property type="entry name" value="MetalloPept_cat_dom_sf"/>
</dbReference>
<dbReference type="EMBL" id="OU015566">
    <property type="protein sequence ID" value="CAG5102221.1"/>
    <property type="molecule type" value="Genomic_DNA"/>
</dbReference>
<protein>
    <submittedName>
        <fullName evidence="2">Oidioi.mRNA.OKI2018_I69.chr1.g198.t1.cds</fullName>
    </submittedName>
</protein>
<gene>
    <name evidence="2" type="ORF">OKIOD_LOCUS8963</name>
</gene>
<evidence type="ECO:0000313" key="2">
    <source>
        <dbReference type="EMBL" id="CAG5102221.1"/>
    </source>
</evidence>